<feature type="coiled-coil region" evidence="1">
    <location>
        <begin position="185"/>
        <end position="212"/>
    </location>
</feature>
<keyword evidence="1" id="KW-0175">Coiled coil</keyword>
<gene>
    <name evidence="3" type="ORF">ACFPIJ_58740</name>
</gene>
<evidence type="ECO:0000313" key="3">
    <source>
        <dbReference type="EMBL" id="MFC5007634.1"/>
    </source>
</evidence>
<dbReference type="EMBL" id="JBHSIU010000130">
    <property type="protein sequence ID" value="MFC5007634.1"/>
    <property type="molecule type" value="Genomic_DNA"/>
</dbReference>
<accession>A0ABV9WHQ1</accession>
<name>A0ABV9WHQ1_9ACTN</name>
<dbReference type="RefSeq" id="WP_380128272.1">
    <property type="nucleotide sequence ID" value="NZ_JBHSIU010000130.1"/>
</dbReference>
<keyword evidence="4" id="KW-1185">Reference proteome</keyword>
<comment type="caution">
    <text evidence="3">The sequence shown here is derived from an EMBL/GenBank/DDBJ whole genome shotgun (WGS) entry which is preliminary data.</text>
</comment>
<protein>
    <submittedName>
        <fullName evidence="3">Uncharacterized protein</fullName>
    </submittedName>
</protein>
<sequence length="633" mass="67249">MTEDWRYMRAEMPHPGPSGSGMWYNVPDQFGVEFTNPPNDGENGPWIEDIRRQIMNQHPEDISALADQWNRAWQLLFGIQQQVLQTSNDLYEKDWKDGDARDKFMTEGPGKMLAYLQSWMDSALDNVAALRAQVTIVRAARTEMEGMWSRYKTAIDKASETDGTFGNWFWHYNLIPGGDQTDYDNANKRDAIEQVNEKKKEFAREAQGLAHRTAQQIFQTYSTIGNGHGAPFFPMNALMTPIGQPNPINLGGPPGGMPGGPPPGLNQSLLDLQKNAPVIPNPVSTNPLQPVLNVTNPPNVVPPGGLPNPTIVPPVLPPGVRPPGQPLAKPTTLNPNVTSPFAKLAPKGLNPGLIQAKGMVSPTGDMTPGALRSPGSAPPAPPMSNRAQRQTPRANPAGTGKQQEKLSGVTRPGGVEEPFARQQSGTVPPVLNNKQRGARSKPGSQSELHPQSRQAPGTTSPLRPAGAAPPVLKAPSQSPMLPPGQPGSRTTRKTATGNGQPGQPVPNSDWVGVEAARSDAAAPILDAPELPPTGAAVSRLEEVKLRGRAAATGARSGGQSRIKAGPTVSPELTARKARRDGSGTGSEADESANRIVTDDVAFSVETPGGGVVAKQQDTRAYRPEAPTVLGGGA</sequence>
<feature type="compositionally biased region" description="Low complexity" evidence="2">
    <location>
        <begin position="548"/>
        <end position="561"/>
    </location>
</feature>
<proteinExistence type="predicted"/>
<feature type="compositionally biased region" description="Polar residues" evidence="2">
    <location>
        <begin position="442"/>
        <end position="461"/>
    </location>
</feature>
<evidence type="ECO:0000256" key="1">
    <source>
        <dbReference type="SAM" id="Coils"/>
    </source>
</evidence>
<feature type="compositionally biased region" description="Polar residues" evidence="2">
    <location>
        <begin position="487"/>
        <end position="498"/>
    </location>
</feature>
<evidence type="ECO:0000256" key="2">
    <source>
        <dbReference type="SAM" id="MobiDB-lite"/>
    </source>
</evidence>
<dbReference type="Proteomes" id="UP001595912">
    <property type="component" value="Unassembled WGS sequence"/>
</dbReference>
<feature type="region of interest" description="Disordered" evidence="2">
    <location>
        <begin position="353"/>
        <end position="515"/>
    </location>
</feature>
<evidence type="ECO:0000313" key="4">
    <source>
        <dbReference type="Proteomes" id="UP001595912"/>
    </source>
</evidence>
<reference evidence="4" key="1">
    <citation type="journal article" date="2019" name="Int. J. Syst. Evol. Microbiol.">
        <title>The Global Catalogue of Microorganisms (GCM) 10K type strain sequencing project: providing services to taxonomists for standard genome sequencing and annotation.</title>
        <authorList>
            <consortium name="The Broad Institute Genomics Platform"/>
            <consortium name="The Broad Institute Genome Sequencing Center for Infectious Disease"/>
            <person name="Wu L."/>
            <person name="Ma J."/>
        </authorList>
    </citation>
    <scope>NUCLEOTIDE SEQUENCE [LARGE SCALE GENOMIC DNA]</scope>
    <source>
        <strain evidence="4">CGMCC 4.7152</strain>
    </source>
</reference>
<feature type="region of interest" description="Disordered" evidence="2">
    <location>
        <begin position="548"/>
        <end position="633"/>
    </location>
</feature>
<organism evidence="3 4">
    <name type="scientific">Dactylosporangium cerinum</name>
    <dbReference type="NCBI Taxonomy" id="1434730"/>
    <lineage>
        <taxon>Bacteria</taxon>
        <taxon>Bacillati</taxon>
        <taxon>Actinomycetota</taxon>
        <taxon>Actinomycetes</taxon>
        <taxon>Micromonosporales</taxon>
        <taxon>Micromonosporaceae</taxon>
        <taxon>Dactylosporangium</taxon>
    </lineage>
</organism>